<sequence>MHPKVYEAAKSGDFDSFETIISGNEEDIFHQTTPKENNILHVAAQYKQVNFIEGLLLCPLGPTLLWQGNYKGDTPLHLAAKVGSYRANGQVNACKELLRKQNLHKDIALHHAVRGGHHWMVKLMIKEDSQLCADRGLSCTTELILGTFSLSSSHKGPKGLTALHAGISLSLTVWEKIMEKRPEAIREGDDMGWRPLHYVAYFGKVEAIQLLLQHDNSATYDSDKEGQSALHIAAFRGHINVIDGLITSCPDACDIINNKGQTALHVAVMGGQVSVVKYILGMPNQEDLINEQDTDGNTALHLAALHKENDIIDILARDKRVDHLAKNKDHLTALDIFSAHEEIGFGARNVSYLLEGSHGISGFQAWFIEHGKKRLEKQFVQGQPSFIVDVQLLVAALIATVSFTAAVAMPGGYNNDGPNRGMAILAGRADFQAFVLCNSVAFLLSVLAIILHCQSCAFKYHEEPKYIPTVGGCIEVAIAAMGLAYIFEMFTVLIRPTGSTVERVAPCIAYGFLSTLCFIYEFTDPEAHSWLLGSSPRGGYIRKFFTVIFGWAGSANQ</sequence>
<keyword evidence="5 7" id="KW-0040">ANK repeat</keyword>
<keyword evidence="4 8" id="KW-1133">Transmembrane helix</keyword>
<evidence type="ECO:0000256" key="5">
    <source>
        <dbReference type="ARBA" id="ARBA00023043"/>
    </source>
</evidence>
<feature type="repeat" description="ANK" evidence="7">
    <location>
        <begin position="191"/>
        <end position="223"/>
    </location>
</feature>
<dbReference type="PANTHER" id="PTHR24186:SF50">
    <property type="entry name" value="ANKYRIN REPEAT-CONTAINING PROTEIN ITN1-LIKE ISOFORM X1"/>
    <property type="match status" value="1"/>
</dbReference>
<dbReference type="Pfam" id="PF13962">
    <property type="entry name" value="PGG"/>
    <property type="match status" value="1"/>
</dbReference>
<dbReference type="Gene3D" id="1.25.40.20">
    <property type="entry name" value="Ankyrin repeat-containing domain"/>
    <property type="match status" value="2"/>
</dbReference>
<evidence type="ECO:0000256" key="7">
    <source>
        <dbReference type="PROSITE-ProRule" id="PRU00023"/>
    </source>
</evidence>
<dbReference type="InterPro" id="IPR002110">
    <property type="entry name" value="Ankyrin_rpt"/>
</dbReference>
<dbReference type="EMBL" id="JBJKBG010000004">
    <property type="protein sequence ID" value="KAL3742740.1"/>
    <property type="molecule type" value="Genomic_DNA"/>
</dbReference>
<comment type="caution">
    <text evidence="10">The sequence shown here is derived from an EMBL/GenBank/DDBJ whole genome shotgun (WGS) entry which is preliminary data.</text>
</comment>
<dbReference type="AlphaFoldDB" id="A0ABD3L3L3"/>
<proteinExistence type="predicted"/>
<dbReference type="SUPFAM" id="SSF48403">
    <property type="entry name" value="Ankyrin repeat"/>
    <property type="match status" value="1"/>
</dbReference>
<reference evidence="10 11" key="1">
    <citation type="submission" date="2024-11" db="EMBL/GenBank/DDBJ databases">
        <title>Chromosome-level genome assembly of Eucalyptus globulus Labill. provides insights into its genome evolution.</title>
        <authorList>
            <person name="Li X."/>
        </authorList>
    </citation>
    <scope>NUCLEOTIDE SEQUENCE [LARGE SCALE GENOMIC DNA]</scope>
    <source>
        <strain evidence="10">CL2024</strain>
        <tissue evidence="10">Fresh tender leaves</tissue>
    </source>
</reference>
<dbReference type="InterPro" id="IPR026961">
    <property type="entry name" value="PGG_dom"/>
</dbReference>
<feature type="repeat" description="ANK" evidence="7">
    <location>
        <begin position="225"/>
        <end position="246"/>
    </location>
</feature>
<name>A0ABD3L3L3_EUCGL</name>
<keyword evidence="6 8" id="KW-0472">Membrane</keyword>
<feature type="transmembrane region" description="Helical" evidence="8">
    <location>
        <begin position="433"/>
        <end position="451"/>
    </location>
</feature>
<accession>A0ABD3L3L3</accession>
<feature type="repeat" description="ANK" evidence="7">
    <location>
        <begin position="295"/>
        <end position="315"/>
    </location>
</feature>
<dbReference type="PANTHER" id="PTHR24186">
    <property type="entry name" value="PROTEIN PHOSPHATASE 1 REGULATORY SUBUNIT"/>
    <property type="match status" value="1"/>
</dbReference>
<feature type="domain" description="PGG" evidence="9">
    <location>
        <begin position="390"/>
        <end position="491"/>
    </location>
</feature>
<dbReference type="Proteomes" id="UP001634007">
    <property type="component" value="Unassembled WGS sequence"/>
</dbReference>
<evidence type="ECO:0000256" key="3">
    <source>
        <dbReference type="ARBA" id="ARBA00022737"/>
    </source>
</evidence>
<evidence type="ECO:0000256" key="4">
    <source>
        <dbReference type="ARBA" id="ARBA00022989"/>
    </source>
</evidence>
<dbReference type="PROSITE" id="PS50297">
    <property type="entry name" value="ANK_REP_REGION"/>
    <property type="match status" value="3"/>
</dbReference>
<organism evidence="10 11">
    <name type="scientific">Eucalyptus globulus</name>
    <name type="common">Tasmanian blue gum</name>
    <dbReference type="NCBI Taxonomy" id="34317"/>
    <lineage>
        <taxon>Eukaryota</taxon>
        <taxon>Viridiplantae</taxon>
        <taxon>Streptophyta</taxon>
        <taxon>Embryophyta</taxon>
        <taxon>Tracheophyta</taxon>
        <taxon>Spermatophyta</taxon>
        <taxon>Magnoliopsida</taxon>
        <taxon>eudicotyledons</taxon>
        <taxon>Gunneridae</taxon>
        <taxon>Pentapetalae</taxon>
        <taxon>rosids</taxon>
        <taxon>malvids</taxon>
        <taxon>Myrtales</taxon>
        <taxon>Myrtaceae</taxon>
        <taxon>Myrtoideae</taxon>
        <taxon>Eucalypteae</taxon>
        <taxon>Eucalyptus</taxon>
    </lineage>
</organism>
<feature type="repeat" description="ANK" evidence="7">
    <location>
        <begin position="259"/>
        <end position="291"/>
    </location>
</feature>
<feature type="transmembrane region" description="Helical" evidence="8">
    <location>
        <begin position="466"/>
        <end position="487"/>
    </location>
</feature>
<dbReference type="Pfam" id="PF12796">
    <property type="entry name" value="Ank_2"/>
    <property type="match status" value="3"/>
</dbReference>
<feature type="transmembrane region" description="Helical" evidence="8">
    <location>
        <begin position="392"/>
        <end position="413"/>
    </location>
</feature>
<evidence type="ECO:0000256" key="1">
    <source>
        <dbReference type="ARBA" id="ARBA00004141"/>
    </source>
</evidence>
<dbReference type="InterPro" id="IPR036770">
    <property type="entry name" value="Ankyrin_rpt-contain_sf"/>
</dbReference>
<keyword evidence="2 8" id="KW-0812">Transmembrane</keyword>
<keyword evidence="11" id="KW-1185">Reference proteome</keyword>
<evidence type="ECO:0000256" key="2">
    <source>
        <dbReference type="ARBA" id="ARBA00022692"/>
    </source>
</evidence>
<keyword evidence="3" id="KW-0677">Repeat</keyword>
<protein>
    <recommendedName>
        <fullName evidence="9">PGG domain-containing protein</fullName>
    </recommendedName>
</protein>
<evidence type="ECO:0000256" key="6">
    <source>
        <dbReference type="ARBA" id="ARBA00023136"/>
    </source>
</evidence>
<comment type="subcellular location">
    <subcellularLocation>
        <location evidence="1">Membrane</location>
        <topology evidence="1">Multi-pass membrane protein</topology>
    </subcellularLocation>
</comment>
<evidence type="ECO:0000313" key="10">
    <source>
        <dbReference type="EMBL" id="KAL3742740.1"/>
    </source>
</evidence>
<evidence type="ECO:0000259" key="9">
    <source>
        <dbReference type="Pfam" id="PF13962"/>
    </source>
</evidence>
<dbReference type="GO" id="GO:0016020">
    <property type="term" value="C:membrane"/>
    <property type="evidence" value="ECO:0007669"/>
    <property type="project" value="UniProtKB-SubCell"/>
</dbReference>
<dbReference type="PROSITE" id="PS50088">
    <property type="entry name" value="ANK_REPEAT"/>
    <property type="match status" value="4"/>
</dbReference>
<evidence type="ECO:0000313" key="11">
    <source>
        <dbReference type="Proteomes" id="UP001634007"/>
    </source>
</evidence>
<dbReference type="SMART" id="SM00248">
    <property type="entry name" value="ANK"/>
    <property type="match status" value="7"/>
</dbReference>
<evidence type="ECO:0000256" key="8">
    <source>
        <dbReference type="SAM" id="Phobius"/>
    </source>
</evidence>
<gene>
    <name evidence="10" type="ORF">ACJRO7_018109</name>
</gene>